<proteinExistence type="predicted"/>
<reference evidence="1 2" key="1">
    <citation type="submission" date="2016-03" db="EMBL/GenBank/DDBJ databases">
        <title>EvidentialGene: Evidence-directed Construction of Genes on Genomes.</title>
        <authorList>
            <person name="Gilbert D.G."/>
            <person name="Choi J.-H."/>
            <person name="Mockaitis K."/>
            <person name="Colbourne J."/>
            <person name="Pfrender M."/>
        </authorList>
    </citation>
    <scope>NUCLEOTIDE SEQUENCE [LARGE SCALE GENOMIC DNA]</scope>
    <source>
        <strain evidence="1 2">Xinb3</strain>
        <tissue evidence="1">Complete organism</tissue>
    </source>
</reference>
<keyword evidence="2" id="KW-1185">Reference proteome</keyword>
<evidence type="ECO:0000313" key="1">
    <source>
        <dbReference type="EMBL" id="KZS04420.1"/>
    </source>
</evidence>
<gene>
    <name evidence="1" type="ORF">APZ42_032717</name>
</gene>
<sequence>MLASRTNHPHTERIVYTMKTRKHCAQFSCERTEAQSIKLYKDVRFVHKSLT</sequence>
<dbReference type="AlphaFoldDB" id="A0A164LTK5"/>
<organism evidence="1 2">
    <name type="scientific">Daphnia magna</name>
    <dbReference type="NCBI Taxonomy" id="35525"/>
    <lineage>
        <taxon>Eukaryota</taxon>
        <taxon>Metazoa</taxon>
        <taxon>Ecdysozoa</taxon>
        <taxon>Arthropoda</taxon>
        <taxon>Crustacea</taxon>
        <taxon>Branchiopoda</taxon>
        <taxon>Diplostraca</taxon>
        <taxon>Cladocera</taxon>
        <taxon>Anomopoda</taxon>
        <taxon>Daphniidae</taxon>
        <taxon>Daphnia</taxon>
    </lineage>
</organism>
<accession>A0A164LTK5</accession>
<dbReference type="Proteomes" id="UP000076858">
    <property type="component" value="Unassembled WGS sequence"/>
</dbReference>
<protein>
    <submittedName>
        <fullName evidence="1">Uncharacterized protein</fullName>
    </submittedName>
</protein>
<evidence type="ECO:0000313" key="2">
    <source>
        <dbReference type="Proteomes" id="UP000076858"/>
    </source>
</evidence>
<comment type="caution">
    <text evidence="1">The sequence shown here is derived from an EMBL/GenBank/DDBJ whole genome shotgun (WGS) entry which is preliminary data.</text>
</comment>
<dbReference type="EMBL" id="LRGB01003123">
    <property type="protein sequence ID" value="KZS04420.1"/>
    <property type="molecule type" value="Genomic_DNA"/>
</dbReference>
<name>A0A164LTK5_9CRUS</name>